<evidence type="ECO:0000259" key="1">
    <source>
        <dbReference type="Pfam" id="PF14216"/>
    </source>
</evidence>
<evidence type="ECO:0000313" key="2">
    <source>
        <dbReference type="EMBL" id="KKN66034.1"/>
    </source>
</evidence>
<sequence length="91" mass="10509">MTTKVVNKRKENYDVYIGRGSKWGNPFIIGIDGDREEVIKKYKAWALETPYLLRSLVELENKVLGCYCKPLACHGDVLIELIEEYCRGEII</sequence>
<protein>
    <recommendedName>
        <fullName evidence="1">DUF4326 domain-containing protein</fullName>
    </recommendedName>
</protein>
<name>A0A0F9SG51_9ZZZZ</name>
<feature type="domain" description="DUF4326" evidence="1">
    <location>
        <begin position="4"/>
        <end position="80"/>
    </location>
</feature>
<dbReference type="EMBL" id="LAZR01000511">
    <property type="protein sequence ID" value="KKN66034.1"/>
    <property type="molecule type" value="Genomic_DNA"/>
</dbReference>
<dbReference type="AlphaFoldDB" id="A0A0F9SG51"/>
<dbReference type="InterPro" id="IPR025475">
    <property type="entry name" value="DUF4326"/>
</dbReference>
<proteinExistence type="predicted"/>
<accession>A0A0F9SG51</accession>
<organism evidence="2">
    <name type="scientific">marine sediment metagenome</name>
    <dbReference type="NCBI Taxonomy" id="412755"/>
    <lineage>
        <taxon>unclassified sequences</taxon>
        <taxon>metagenomes</taxon>
        <taxon>ecological metagenomes</taxon>
    </lineage>
</organism>
<gene>
    <name evidence="2" type="ORF">LCGC14_0475120</name>
</gene>
<comment type="caution">
    <text evidence="2">The sequence shown here is derived from an EMBL/GenBank/DDBJ whole genome shotgun (WGS) entry which is preliminary data.</text>
</comment>
<reference evidence="2" key="1">
    <citation type="journal article" date="2015" name="Nature">
        <title>Complex archaea that bridge the gap between prokaryotes and eukaryotes.</title>
        <authorList>
            <person name="Spang A."/>
            <person name="Saw J.H."/>
            <person name="Jorgensen S.L."/>
            <person name="Zaremba-Niedzwiedzka K."/>
            <person name="Martijn J."/>
            <person name="Lind A.E."/>
            <person name="van Eijk R."/>
            <person name="Schleper C."/>
            <person name="Guy L."/>
            <person name="Ettema T.J."/>
        </authorList>
    </citation>
    <scope>NUCLEOTIDE SEQUENCE</scope>
</reference>
<dbReference type="Pfam" id="PF14216">
    <property type="entry name" value="DUF4326"/>
    <property type="match status" value="1"/>
</dbReference>